<accession>A0A3L7ZMT6</accession>
<keyword evidence="3 5" id="KW-0808">Transferase</keyword>
<dbReference type="OrthoDB" id="9771846at2"/>
<keyword evidence="2" id="KW-0328">Glycosyltransferase</keyword>
<sequence length="341" mass="38961">MKKVAIVILNWNGRKLMEEFLPSVVANSPEWAEVIVADNGSTDDSIEMLKAKFPTVGIIRFDQNYGFAEGYNQALSRIDHEYCVLLNSDVEVTPNWLDAPIAALDSDHTIACVQPKIRAQRNKEYFEYAGAAGGYIDKYGYPFCRGRILHIVEKDEGQYDTTTDILWATGACLFIRTAIYKEAGGLDAGFFAHQEEVDMCWRLRSRGYRLVCVPQSIVYHVGGATLNAESPRKTFLNFRNSLLMLYKNSREDDLRHVMRVRFWLDYIAATKFLLEGHFANAKAVYEARKAYHQLKPEYASKRKINLEKTVLPSIPELSRGSLILAFYLKGEKTFDQLINKR</sequence>
<dbReference type="Gene3D" id="3.90.550.10">
    <property type="entry name" value="Spore Coat Polysaccharide Biosynthesis Protein SpsA, Chain A"/>
    <property type="match status" value="1"/>
</dbReference>
<evidence type="ECO:0000256" key="1">
    <source>
        <dbReference type="ARBA" id="ARBA00006739"/>
    </source>
</evidence>
<proteinExistence type="inferred from homology"/>
<dbReference type="AlphaFoldDB" id="A0A3L7ZMT6"/>
<dbReference type="Pfam" id="PF00535">
    <property type="entry name" value="Glycos_transf_2"/>
    <property type="match status" value="1"/>
</dbReference>
<organism evidence="5 6">
    <name type="scientific">Parabacteroides distasonis</name>
    <dbReference type="NCBI Taxonomy" id="823"/>
    <lineage>
        <taxon>Bacteria</taxon>
        <taxon>Pseudomonadati</taxon>
        <taxon>Bacteroidota</taxon>
        <taxon>Bacteroidia</taxon>
        <taxon>Bacteroidales</taxon>
        <taxon>Tannerellaceae</taxon>
        <taxon>Parabacteroides</taxon>
    </lineage>
</organism>
<reference evidence="5 6" key="1">
    <citation type="submission" date="2018-09" db="EMBL/GenBank/DDBJ databases">
        <title>Murine metabolic-syndrome-specific gut microbial biobank.</title>
        <authorList>
            <person name="Liu C."/>
        </authorList>
    </citation>
    <scope>NUCLEOTIDE SEQUENCE [LARGE SCALE GENOMIC DNA]</scope>
    <source>
        <strain evidence="5 6">8-P5</strain>
    </source>
</reference>
<evidence type="ECO:0000259" key="4">
    <source>
        <dbReference type="Pfam" id="PF00535"/>
    </source>
</evidence>
<evidence type="ECO:0000313" key="5">
    <source>
        <dbReference type="EMBL" id="RLT72571.1"/>
    </source>
</evidence>
<dbReference type="PANTHER" id="PTHR43179:SF12">
    <property type="entry name" value="GALACTOFURANOSYLTRANSFERASE GLFT2"/>
    <property type="match status" value="1"/>
</dbReference>
<dbReference type="EMBL" id="RAYI01000033">
    <property type="protein sequence ID" value="RLT72571.1"/>
    <property type="molecule type" value="Genomic_DNA"/>
</dbReference>
<dbReference type="SUPFAM" id="SSF53448">
    <property type="entry name" value="Nucleotide-diphospho-sugar transferases"/>
    <property type="match status" value="1"/>
</dbReference>
<dbReference type="GO" id="GO:0016757">
    <property type="term" value="F:glycosyltransferase activity"/>
    <property type="evidence" value="ECO:0007669"/>
    <property type="project" value="UniProtKB-KW"/>
</dbReference>
<dbReference type="RefSeq" id="WP_121736911.1">
    <property type="nucleotide sequence ID" value="NZ_QXXG01000036.1"/>
</dbReference>
<evidence type="ECO:0000256" key="2">
    <source>
        <dbReference type="ARBA" id="ARBA00022676"/>
    </source>
</evidence>
<comment type="similarity">
    <text evidence="1">Belongs to the glycosyltransferase 2 family.</text>
</comment>
<name>A0A3L7ZMT6_PARDI</name>
<dbReference type="InterPro" id="IPR029044">
    <property type="entry name" value="Nucleotide-diphossugar_trans"/>
</dbReference>
<dbReference type="InterPro" id="IPR001173">
    <property type="entry name" value="Glyco_trans_2-like"/>
</dbReference>
<comment type="caution">
    <text evidence="5">The sequence shown here is derived from an EMBL/GenBank/DDBJ whole genome shotgun (WGS) entry which is preliminary data.</text>
</comment>
<dbReference type="CDD" id="cd04186">
    <property type="entry name" value="GT_2_like_c"/>
    <property type="match status" value="1"/>
</dbReference>
<evidence type="ECO:0000313" key="6">
    <source>
        <dbReference type="Proteomes" id="UP000278164"/>
    </source>
</evidence>
<dbReference type="PANTHER" id="PTHR43179">
    <property type="entry name" value="RHAMNOSYLTRANSFERASE WBBL"/>
    <property type="match status" value="1"/>
</dbReference>
<evidence type="ECO:0000256" key="3">
    <source>
        <dbReference type="ARBA" id="ARBA00022679"/>
    </source>
</evidence>
<feature type="domain" description="Glycosyltransferase 2-like" evidence="4">
    <location>
        <begin position="6"/>
        <end position="139"/>
    </location>
</feature>
<dbReference type="Proteomes" id="UP000278164">
    <property type="component" value="Unassembled WGS sequence"/>
</dbReference>
<gene>
    <name evidence="5" type="ORF">D7V78_15185</name>
</gene>
<protein>
    <submittedName>
        <fullName evidence="5">Glycosyltransferase family 2 protein</fullName>
    </submittedName>
</protein>